<protein>
    <recommendedName>
        <fullName evidence="3">ApeA N-terminal domain-containing protein</fullName>
    </recommendedName>
</protein>
<dbReference type="EMBL" id="CP129013">
    <property type="protein sequence ID" value="WLR41565.1"/>
    <property type="molecule type" value="Genomic_DNA"/>
</dbReference>
<evidence type="ECO:0000313" key="2">
    <source>
        <dbReference type="Proteomes" id="UP001197974"/>
    </source>
</evidence>
<proteinExistence type="predicted"/>
<dbReference type="RefSeq" id="WP_306019597.1">
    <property type="nucleotide sequence ID" value="NZ_CP129013.1"/>
</dbReference>
<dbReference type="Proteomes" id="UP001197974">
    <property type="component" value="Chromosome"/>
</dbReference>
<reference evidence="1 2" key="1">
    <citation type="submission" date="2023-06" db="EMBL/GenBank/DDBJ databases">
        <title>Five Gram-positive bacteria isolated from mangrove sediments in Shenzhen, Guangdong, China.</title>
        <authorList>
            <person name="Yu S."/>
            <person name="Zheng W."/>
            <person name="Huang Y."/>
        </authorList>
    </citation>
    <scope>NUCLEOTIDE SEQUENCE [LARGE SCALE GENOMIC DNA]</scope>
    <source>
        <strain evidence="1 2">SaN35-3</strain>
    </source>
</reference>
<evidence type="ECO:0000313" key="1">
    <source>
        <dbReference type="EMBL" id="WLR41565.1"/>
    </source>
</evidence>
<evidence type="ECO:0008006" key="3">
    <source>
        <dbReference type="Google" id="ProtNLM"/>
    </source>
</evidence>
<keyword evidence="2" id="KW-1185">Reference proteome</keyword>
<gene>
    <name evidence="1" type="ORF">LC087_11780</name>
</gene>
<sequence>MLKRIRKILKMFFRCIKKLDAPLANVVIKGSRNIQYAIKNYDLIQAYWAFNNFKIKGGIMEASWLQNGSDFISFETIPELEELVMDLENLFSLDNKKTAKWFSWYKFEIEELVRKVNYGRTPLEEYERCFFTKKGFNQIIKKNPYNNIEIRGEEQIIKEIYEEKKRRFVQYQLNNNIIEGIELLYVFYRYIRVINKLFHMESDKLGRGARLFTGKE</sequence>
<accession>A0ABY9JT10</accession>
<name>A0ABY9JT10_9BACI</name>
<organism evidence="1 2">
    <name type="scientific">Bacillus carboniphilus</name>
    <dbReference type="NCBI Taxonomy" id="86663"/>
    <lineage>
        <taxon>Bacteria</taxon>
        <taxon>Bacillati</taxon>
        <taxon>Bacillota</taxon>
        <taxon>Bacilli</taxon>
        <taxon>Bacillales</taxon>
        <taxon>Bacillaceae</taxon>
        <taxon>Bacillus</taxon>
    </lineage>
</organism>